<dbReference type="HOGENOM" id="CLU_141922_1_1_1"/>
<dbReference type="GO" id="GO:0003697">
    <property type="term" value="F:single-stranded DNA binding"/>
    <property type="evidence" value="ECO:0007669"/>
    <property type="project" value="TreeGrafter"/>
</dbReference>
<comment type="similarity">
    <text evidence="2">Belongs to the replication factor A protein 3 family.</text>
</comment>
<dbReference type="InterPro" id="IPR012340">
    <property type="entry name" value="NA-bd_OB-fold"/>
</dbReference>
<dbReference type="GO" id="GO:0005662">
    <property type="term" value="C:DNA replication factor A complex"/>
    <property type="evidence" value="ECO:0007669"/>
    <property type="project" value="TreeGrafter"/>
</dbReference>
<keyword evidence="3" id="KW-0539">Nucleus</keyword>
<evidence type="ECO:0000313" key="4">
    <source>
        <dbReference type="EMBL" id="EKM55304.1"/>
    </source>
</evidence>
<evidence type="ECO:0000313" key="5">
    <source>
        <dbReference type="Proteomes" id="UP000008370"/>
    </source>
</evidence>
<dbReference type="GO" id="GO:0006289">
    <property type="term" value="P:nucleotide-excision repair"/>
    <property type="evidence" value="ECO:0007669"/>
    <property type="project" value="TreeGrafter"/>
</dbReference>
<accession>K5W8N1</accession>
<dbReference type="STRING" id="650164.K5W8N1"/>
<proteinExistence type="inferred from homology"/>
<sequence>MSDQLSPRVNSARLPDYPNQIVRVTGKVLKLNDSTNEVILQASDGGEVKVKFVTAPSITSSFIEVVGNATAPDILKGHAVIDLGDDFDLAIADFVVERWHNPKFKALTGL</sequence>
<dbReference type="SUPFAM" id="SSF50249">
    <property type="entry name" value="Nucleic acid-binding proteins"/>
    <property type="match status" value="1"/>
</dbReference>
<dbReference type="GO" id="GO:0035861">
    <property type="term" value="C:site of double-strand break"/>
    <property type="evidence" value="ECO:0007669"/>
    <property type="project" value="TreeGrafter"/>
</dbReference>
<dbReference type="GO" id="GO:0006298">
    <property type="term" value="P:mismatch repair"/>
    <property type="evidence" value="ECO:0007669"/>
    <property type="project" value="TreeGrafter"/>
</dbReference>
<organism evidence="4 5">
    <name type="scientific">Phanerochaete carnosa (strain HHB-10118-sp)</name>
    <name type="common">White-rot fungus</name>
    <name type="synonym">Peniophora carnosa</name>
    <dbReference type="NCBI Taxonomy" id="650164"/>
    <lineage>
        <taxon>Eukaryota</taxon>
        <taxon>Fungi</taxon>
        <taxon>Dikarya</taxon>
        <taxon>Basidiomycota</taxon>
        <taxon>Agaricomycotina</taxon>
        <taxon>Agaricomycetes</taxon>
        <taxon>Polyporales</taxon>
        <taxon>Phanerochaetaceae</taxon>
        <taxon>Phanerochaete</taxon>
    </lineage>
</organism>
<dbReference type="Proteomes" id="UP000008370">
    <property type="component" value="Unassembled WGS sequence"/>
</dbReference>
<comment type="subcellular location">
    <subcellularLocation>
        <location evidence="1">Nucleus</location>
    </subcellularLocation>
</comment>
<dbReference type="PANTHER" id="PTHR15114">
    <property type="entry name" value="REPLICATION PROTEIN A3"/>
    <property type="match status" value="1"/>
</dbReference>
<keyword evidence="5" id="KW-1185">Reference proteome</keyword>
<dbReference type="GO" id="GO:0006284">
    <property type="term" value="P:base-excision repair"/>
    <property type="evidence" value="ECO:0007669"/>
    <property type="project" value="TreeGrafter"/>
</dbReference>
<evidence type="ECO:0008006" key="6">
    <source>
        <dbReference type="Google" id="ProtNLM"/>
    </source>
</evidence>
<dbReference type="GO" id="GO:0000724">
    <property type="term" value="P:double-strand break repair via homologous recombination"/>
    <property type="evidence" value="ECO:0007669"/>
    <property type="project" value="TreeGrafter"/>
</dbReference>
<dbReference type="GeneID" id="18919541"/>
<dbReference type="Gene3D" id="2.40.50.140">
    <property type="entry name" value="Nucleic acid-binding proteins"/>
    <property type="match status" value="1"/>
</dbReference>
<evidence type="ECO:0000256" key="2">
    <source>
        <dbReference type="ARBA" id="ARBA00009761"/>
    </source>
</evidence>
<dbReference type="Pfam" id="PF08661">
    <property type="entry name" value="Rep_fac-A_3"/>
    <property type="match status" value="1"/>
</dbReference>
<gene>
    <name evidence="4" type="ORF">PHACADRAFT_28352</name>
</gene>
<dbReference type="GO" id="GO:0006260">
    <property type="term" value="P:DNA replication"/>
    <property type="evidence" value="ECO:0007669"/>
    <property type="project" value="InterPro"/>
</dbReference>
<name>K5W8N1_PHACS</name>
<dbReference type="GO" id="GO:0003684">
    <property type="term" value="F:damaged DNA binding"/>
    <property type="evidence" value="ECO:0007669"/>
    <property type="project" value="TreeGrafter"/>
</dbReference>
<protein>
    <recommendedName>
        <fullName evidence="6">Replication factor A protein 3</fullName>
    </recommendedName>
</protein>
<dbReference type="PANTHER" id="PTHR15114:SF1">
    <property type="entry name" value="REPLICATION PROTEIN A 14 KDA SUBUNIT"/>
    <property type="match status" value="1"/>
</dbReference>
<evidence type="ECO:0000256" key="3">
    <source>
        <dbReference type="ARBA" id="ARBA00023242"/>
    </source>
</evidence>
<dbReference type="OrthoDB" id="188186at2759"/>
<reference evidence="4 5" key="1">
    <citation type="journal article" date="2012" name="BMC Genomics">
        <title>Comparative genomics of the white-rot fungi, Phanerochaete carnosa and P. chrysosporium, to elucidate the genetic basis of the distinct wood types they colonize.</title>
        <authorList>
            <person name="Suzuki H."/>
            <person name="MacDonald J."/>
            <person name="Syed K."/>
            <person name="Salamov A."/>
            <person name="Hori C."/>
            <person name="Aerts A."/>
            <person name="Henrissat B."/>
            <person name="Wiebenga A."/>
            <person name="vanKuyk P.A."/>
            <person name="Barry K."/>
            <person name="Lindquist E."/>
            <person name="LaButti K."/>
            <person name="Lapidus A."/>
            <person name="Lucas S."/>
            <person name="Coutinho P."/>
            <person name="Gong Y."/>
            <person name="Samejima M."/>
            <person name="Mahadevan R."/>
            <person name="Abou-Zaid M."/>
            <person name="de Vries R.P."/>
            <person name="Igarashi K."/>
            <person name="Yadav J.S."/>
            <person name="Grigoriev I.V."/>
            <person name="Master E.R."/>
        </authorList>
    </citation>
    <scope>NUCLEOTIDE SEQUENCE [LARGE SCALE GENOMIC DNA]</scope>
    <source>
        <strain evidence="4 5">HHB-10118-sp</strain>
    </source>
</reference>
<dbReference type="EMBL" id="JH930472">
    <property type="protein sequence ID" value="EKM55304.1"/>
    <property type="molecule type" value="Genomic_DNA"/>
</dbReference>
<dbReference type="AlphaFoldDB" id="K5W8N1"/>
<dbReference type="InterPro" id="IPR013970">
    <property type="entry name" value="Rfa2"/>
</dbReference>
<dbReference type="KEGG" id="pco:PHACADRAFT_28352"/>
<dbReference type="RefSeq" id="XP_007395233.1">
    <property type="nucleotide sequence ID" value="XM_007395171.1"/>
</dbReference>
<evidence type="ECO:0000256" key="1">
    <source>
        <dbReference type="ARBA" id="ARBA00004123"/>
    </source>
</evidence>
<dbReference type="InParanoid" id="K5W8N1"/>